<proteinExistence type="predicted"/>
<reference evidence="1 2" key="1">
    <citation type="submission" date="2024-06" db="EMBL/GenBank/DDBJ databases">
        <title>The Natural Products Discovery Center: Release of the First 8490 Sequenced Strains for Exploring Actinobacteria Biosynthetic Diversity.</title>
        <authorList>
            <person name="Kalkreuter E."/>
            <person name="Kautsar S.A."/>
            <person name="Yang D."/>
            <person name="Bader C.D."/>
            <person name="Teijaro C.N."/>
            <person name="Fluegel L."/>
            <person name="Davis C.M."/>
            <person name="Simpson J.R."/>
            <person name="Lauterbach L."/>
            <person name="Steele A.D."/>
            <person name="Gui C."/>
            <person name="Meng S."/>
            <person name="Li G."/>
            <person name="Viehrig K."/>
            <person name="Ye F."/>
            <person name="Su P."/>
            <person name="Kiefer A.F."/>
            <person name="Nichols A."/>
            <person name="Cepeda A.J."/>
            <person name="Yan W."/>
            <person name="Fan B."/>
            <person name="Jiang Y."/>
            <person name="Adhikari A."/>
            <person name="Zheng C.-J."/>
            <person name="Schuster L."/>
            <person name="Cowan T.M."/>
            <person name="Smanski M.J."/>
            <person name="Chevrette M.G."/>
            <person name="De Carvalho L.P.S."/>
            <person name="Shen B."/>
        </authorList>
    </citation>
    <scope>NUCLEOTIDE SEQUENCE [LARGE SCALE GENOMIC DNA]</scope>
    <source>
        <strain evidence="1 2">NPDC000234</strain>
    </source>
</reference>
<dbReference type="Pfam" id="PF00106">
    <property type="entry name" value="adh_short"/>
    <property type="match status" value="1"/>
</dbReference>
<dbReference type="SUPFAM" id="SSF51735">
    <property type="entry name" value="NAD(P)-binding Rossmann-fold domains"/>
    <property type="match status" value="1"/>
</dbReference>
<dbReference type="PANTHER" id="PTHR43431">
    <property type="entry name" value="OXIDOREDUCTASE, SHORT CHAIN DEHYDROGENASE/REDUCTASE FAMILY (AFU_ORTHOLOGUE AFUA_5G14000)"/>
    <property type="match status" value="1"/>
</dbReference>
<comment type="caution">
    <text evidence="1">The sequence shown here is derived from an EMBL/GenBank/DDBJ whole genome shotgun (WGS) entry which is preliminary data.</text>
</comment>
<dbReference type="RefSeq" id="WP_350784036.1">
    <property type="nucleotide sequence ID" value="NZ_JBEPEK010000215.1"/>
</dbReference>
<evidence type="ECO:0000313" key="1">
    <source>
        <dbReference type="EMBL" id="MER7183015.1"/>
    </source>
</evidence>
<dbReference type="InterPro" id="IPR002347">
    <property type="entry name" value="SDR_fam"/>
</dbReference>
<dbReference type="Gene3D" id="3.40.50.720">
    <property type="entry name" value="NAD(P)-binding Rossmann-like Domain"/>
    <property type="match status" value="1"/>
</dbReference>
<evidence type="ECO:0000313" key="2">
    <source>
        <dbReference type="Proteomes" id="UP001474181"/>
    </source>
</evidence>
<dbReference type="InterPro" id="IPR036291">
    <property type="entry name" value="NAD(P)-bd_dom_sf"/>
</dbReference>
<organism evidence="1 2">
    <name type="scientific">Streptomyces hyaluromycini</name>
    <dbReference type="NCBI Taxonomy" id="1377993"/>
    <lineage>
        <taxon>Bacteria</taxon>
        <taxon>Bacillati</taxon>
        <taxon>Actinomycetota</taxon>
        <taxon>Actinomycetes</taxon>
        <taxon>Kitasatosporales</taxon>
        <taxon>Streptomycetaceae</taxon>
        <taxon>Streptomyces</taxon>
    </lineage>
</organism>
<protein>
    <submittedName>
        <fullName evidence="1">SDR family NAD(P)-dependent oxidoreductase</fullName>
    </submittedName>
</protein>
<keyword evidence="2" id="KW-1185">Reference proteome</keyword>
<name>A0ABV1X1Y2_9ACTN</name>
<dbReference type="PANTHER" id="PTHR43431:SF7">
    <property type="entry name" value="OXIDOREDUCTASE, SHORT CHAIN DEHYDROGENASE_REDUCTASE FAMILY (AFU_ORTHOLOGUE AFUA_5G14000)"/>
    <property type="match status" value="1"/>
</dbReference>
<gene>
    <name evidence="1" type="ORF">ABT404_26690</name>
</gene>
<sequence>MPKTIAVFGAGPGLGRSVARRFGQEGFQVALVARTPSRLNALTEELAEEGIEAAGFAVDLADRSALPRTTEAITSRFGPIDVLEYAPAGPDWLPRQTPIRDADVEAFDFPLDLLLRTPVALVRRILPGMIERGHGAVLFGLPVAAGTPVPQIGNMAVAASAARAYLHNLHTDLTGTGVYAGLLQVAGMVGGSDSARYVAEHWDPSTLPEPLDPADLADACWDLYLKRDRFEAVVANADT</sequence>
<dbReference type="Proteomes" id="UP001474181">
    <property type="component" value="Unassembled WGS sequence"/>
</dbReference>
<accession>A0ABV1X1Y2</accession>
<dbReference type="EMBL" id="JBEPEK010000215">
    <property type="protein sequence ID" value="MER7183015.1"/>
    <property type="molecule type" value="Genomic_DNA"/>
</dbReference>